<dbReference type="Proteomes" id="UP000193553">
    <property type="component" value="Unassembled WGS sequence"/>
</dbReference>
<accession>A0A1X3H5A7</accession>
<comment type="caution">
    <text evidence="1">The sequence shown here is derived from an EMBL/GenBank/DDBJ whole genome shotgun (WGS) entry which is preliminary data.</text>
</comment>
<reference evidence="1 2" key="1">
    <citation type="submission" date="2017-03" db="EMBL/GenBank/DDBJ databases">
        <title>Whole genome sequences of fourteen strains of Bradyrhizobium canariense and one strain of Bradyrhizobium japonicum isolated from Lupinus (Papilionoideae: Genisteae) species in Algeria.</title>
        <authorList>
            <person name="Crovadore J."/>
            <person name="Chekireb D."/>
            <person name="Brachmann A."/>
            <person name="Chablais R."/>
            <person name="Cochard B."/>
            <person name="Lefort F."/>
        </authorList>
    </citation>
    <scope>NUCLEOTIDE SEQUENCE [LARGE SCALE GENOMIC DNA]</scope>
    <source>
        <strain evidence="1 2">UBMA195</strain>
    </source>
</reference>
<evidence type="ECO:0000313" key="1">
    <source>
        <dbReference type="EMBL" id="OSJ08141.1"/>
    </source>
</evidence>
<dbReference type="EMBL" id="NAFI01000176">
    <property type="protein sequence ID" value="OSJ08141.1"/>
    <property type="molecule type" value="Genomic_DNA"/>
</dbReference>
<name>A0A1X3H5A7_9BRAD</name>
<protein>
    <submittedName>
        <fullName evidence="1">Uncharacterized protein</fullName>
    </submittedName>
</protein>
<gene>
    <name evidence="1" type="ORF">BSZ18_20375</name>
</gene>
<sequence length="170" mass="18675">MLPHRHADAELVFGLFKSRGKAGAEAAVDAIRPLLATIQHNHGLPSGFWTNYYILGFFTFTAGHNIKLATGGSIKDAELATTIGDVLTTVSNSNGQALVQRTIQMSHNDEFDFNRGADDAAAICFYTMRILKNEAEHPLVTMASKVAQRSFRSDYLSGRHATLKLRRVLV</sequence>
<evidence type="ECO:0000313" key="2">
    <source>
        <dbReference type="Proteomes" id="UP000193553"/>
    </source>
</evidence>
<dbReference type="AlphaFoldDB" id="A0A1X3H5A7"/>
<organism evidence="1 2">
    <name type="scientific">Bradyrhizobium canariense</name>
    <dbReference type="NCBI Taxonomy" id="255045"/>
    <lineage>
        <taxon>Bacteria</taxon>
        <taxon>Pseudomonadati</taxon>
        <taxon>Pseudomonadota</taxon>
        <taxon>Alphaproteobacteria</taxon>
        <taxon>Hyphomicrobiales</taxon>
        <taxon>Nitrobacteraceae</taxon>
        <taxon>Bradyrhizobium</taxon>
    </lineage>
</organism>
<proteinExistence type="predicted"/>